<dbReference type="EMBL" id="UIDG01000640">
    <property type="protein sequence ID" value="SUS08749.1"/>
    <property type="molecule type" value="Genomic_DNA"/>
</dbReference>
<proteinExistence type="predicted"/>
<reference evidence="1" key="1">
    <citation type="submission" date="2018-07" db="EMBL/GenBank/DDBJ databases">
        <authorList>
            <person name="Quirk P.G."/>
            <person name="Krulwich T.A."/>
        </authorList>
    </citation>
    <scope>NUCLEOTIDE SEQUENCE</scope>
</reference>
<accession>A0A380TLX8</accession>
<name>A0A380TLX8_9ZZZZ</name>
<dbReference type="AlphaFoldDB" id="A0A380TLX8"/>
<organism evidence="1">
    <name type="scientific">metagenome</name>
    <dbReference type="NCBI Taxonomy" id="256318"/>
    <lineage>
        <taxon>unclassified sequences</taxon>
        <taxon>metagenomes</taxon>
    </lineage>
</organism>
<evidence type="ECO:0000313" key="1">
    <source>
        <dbReference type="EMBL" id="SUS08749.1"/>
    </source>
</evidence>
<gene>
    <name evidence="1" type="ORF">DF3PB_850008</name>
</gene>
<protein>
    <submittedName>
        <fullName evidence="1">Uncharacterized protein</fullName>
    </submittedName>
</protein>
<sequence>MRAFGPTAAARRKYHFARRAAIALFRRSIGSLSLSSRTGPGAAYDPHFQVLAAANLLYNFVESHLSNYCSACDNEDVVP</sequence>